<keyword evidence="5" id="KW-0777">Teichoic acid biosynthesis</keyword>
<dbReference type="RefSeq" id="WP_349085939.1">
    <property type="nucleotide sequence ID" value="NZ_JBBMEK010000246.1"/>
</dbReference>
<keyword evidence="6" id="KW-0472">Membrane</keyword>
<evidence type="ECO:0000259" key="7">
    <source>
        <dbReference type="Pfam" id="PF00535"/>
    </source>
</evidence>
<dbReference type="CDD" id="cd00761">
    <property type="entry name" value="Glyco_tranf_GTA_type"/>
    <property type="match status" value="1"/>
</dbReference>
<proteinExistence type="inferred from homology"/>
<evidence type="ECO:0000256" key="5">
    <source>
        <dbReference type="ARBA" id="ARBA00022944"/>
    </source>
</evidence>
<dbReference type="Pfam" id="PF00535">
    <property type="entry name" value="Glycos_transf_2"/>
    <property type="match status" value="1"/>
</dbReference>
<dbReference type="Gene3D" id="3.40.50.12580">
    <property type="match status" value="1"/>
</dbReference>
<dbReference type="SUPFAM" id="SSF53448">
    <property type="entry name" value="Nucleotide-diphospho-sugar transferases"/>
    <property type="match status" value="1"/>
</dbReference>
<comment type="caution">
    <text evidence="8">The sequence shown here is derived from an EMBL/GenBank/DDBJ whole genome shotgun (WGS) entry which is preliminary data.</text>
</comment>
<dbReference type="EMBL" id="JBBMEK010000246">
    <property type="protein sequence ID" value="MEQ2366329.1"/>
    <property type="molecule type" value="Genomic_DNA"/>
</dbReference>
<name>A0ABV1BBA6_9FIRM</name>
<dbReference type="Gene3D" id="3.40.50.11820">
    <property type="match status" value="1"/>
</dbReference>
<organism evidence="8 9">
    <name type="scientific">Coprococcus intestinihominis</name>
    <dbReference type="NCBI Taxonomy" id="3133154"/>
    <lineage>
        <taxon>Bacteria</taxon>
        <taxon>Bacillati</taxon>
        <taxon>Bacillota</taxon>
        <taxon>Clostridia</taxon>
        <taxon>Lachnospirales</taxon>
        <taxon>Lachnospiraceae</taxon>
        <taxon>Coprococcus</taxon>
    </lineage>
</organism>
<reference evidence="8 9" key="1">
    <citation type="submission" date="2024-03" db="EMBL/GenBank/DDBJ databases">
        <title>Human intestinal bacterial collection.</title>
        <authorList>
            <person name="Pauvert C."/>
            <person name="Hitch T.C.A."/>
            <person name="Clavel T."/>
        </authorList>
    </citation>
    <scope>NUCLEOTIDE SEQUENCE [LARGE SCALE GENOMIC DNA]</scope>
    <source>
        <strain evidence="8 9">CLA-AA-H190</strain>
    </source>
</reference>
<dbReference type="InterPro" id="IPR043148">
    <property type="entry name" value="TagF_C"/>
</dbReference>
<dbReference type="PANTHER" id="PTHR37316">
    <property type="entry name" value="TEICHOIC ACID GLYCEROL-PHOSPHATE PRIMASE"/>
    <property type="match status" value="1"/>
</dbReference>
<evidence type="ECO:0000256" key="6">
    <source>
        <dbReference type="ARBA" id="ARBA00023136"/>
    </source>
</evidence>
<keyword evidence="3" id="KW-1003">Cell membrane</keyword>
<dbReference type="InterPro" id="IPR043149">
    <property type="entry name" value="TagF_N"/>
</dbReference>
<dbReference type="SUPFAM" id="SSF53756">
    <property type="entry name" value="UDP-Glycosyltransferase/glycogen phosphorylase"/>
    <property type="match status" value="1"/>
</dbReference>
<dbReference type="Pfam" id="PF04464">
    <property type="entry name" value="Glyphos_transf"/>
    <property type="match status" value="1"/>
</dbReference>
<evidence type="ECO:0000256" key="1">
    <source>
        <dbReference type="ARBA" id="ARBA00004202"/>
    </source>
</evidence>
<evidence type="ECO:0000313" key="9">
    <source>
        <dbReference type="Proteomes" id="UP001469749"/>
    </source>
</evidence>
<dbReference type="Gene3D" id="3.90.550.10">
    <property type="entry name" value="Spore Coat Polysaccharide Biosynthesis Protein SpsA, Chain A"/>
    <property type="match status" value="1"/>
</dbReference>
<feature type="domain" description="Glycosyltransferase 2-like" evidence="7">
    <location>
        <begin position="5"/>
        <end position="165"/>
    </location>
</feature>
<keyword evidence="9" id="KW-1185">Reference proteome</keyword>
<dbReference type="InterPro" id="IPR001173">
    <property type="entry name" value="Glyco_trans_2-like"/>
</dbReference>
<protein>
    <submittedName>
        <fullName evidence="8">CDP-glycerol glycerophosphotransferase family protein</fullName>
    </submittedName>
</protein>
<comment type="similarity">
    <text evidence="2">Belongs to the CDP-glycerol glycerophosphotransferase family.</text>
</comment>
<evidence type="ECO:0000256" key="4">
    <source>
        <dbReference type="ARBA" id="ARBA00022679"/>
    </source>
</evidence>
<evidence type="ECO:0000256" key="2">
    <source>
        <dbReference type="ARBA" id="ARBA00010488"/>
    </source>
</evidence>
<dbReference type="InterPro" id="IPR051612">
    <property type="entry name" value="Teichoic_Acid_Biosynth"/>
</dbReference>
<sequence>MKKVSVIVPVYNAAEFLAETLDTILNQTLEDIEVIAVNDGSADNSWEILEDYAARDTRMHIIDQKNGGPSAARNNGLNHVEGEYVFFFDSDDLLVEDALEIMYEKAKRMDADLVIGKYDIFNGVSLTSVKNLDELVSQDVIDKYDKGILWTFSLSNKLFRRSVIESNRFRFEPISYSEDGVFTMNFVHHAKMITGSDNIVFHYRRMPFAIQSSITSTVNASKIKDYLTAHKLIYLHLKQSIREEFSQYADFGELLHHEDEMNQYMNEFLKKEINVLLNQFYKKFWQIEENTLNLLAKTIYGLLQKVNLDVYYQLAGHHAELDFDHLYGSYDEARKDCRVAAVLYGHPERKEEFYRCLKSLFVQTLIPVLIYVPLGMKTMMDTDEVWQENIIFIDCEEETEFYQKALGAASGEYIVFAEDRFSYEIGAFYRLYHNIRKMNLDVFDSVVNINIGDKAVMCSWHNRAINSMKNFRIFGDYSKRDAFLPNKMIRVDFLRNLKPDFAKSKAVLTEEIMQKAYFAVSQKVNIVFEEGIDDESFIRYLKASDAAYFNEIEMPSSARSLHDKQIQNDLVEIYKKLMPSRLKKKENRKKRTLINWISKLPVQNKVLFYSIRKENELEGNLKAIYDSIEGNKIICAHMLPHDSLWKLKMYYEFATSKVIIVDDYARYLRLFPMKPEQRVIQLWHACGAFKKFGIHGTNLSMREEKATHMQYNLVCVSAENIRQIYASAFDIDVAKVSALGVPRTDMYFDQTVIKHKQDEILEKYPKWKGKRIILYAPTFRDKNAKRSEFKPDIDFDDLSRRLGDNTVFIIAPHPVMTEKILSKTYPNIQEIRDISTGDLMFVSDLMVTDYSSVIFEYALLNKPIVFYCYDKAIYNRGFYLDYDHDLPGEIFEDYESFAGYLEHPEKQIVTEKHQKFIEKYMSACDGHSTERIAGIINRYIGGQRNE</sequence>
<evidence type="ECO:0000256" key="3">
    <source>
        <dbReference type="ARBA" id="ARBA00022475"/>
    </source>
</evidence>
<evidence type="ECO:0000313" key="8">
    <source>
        <dbReference type="EMBL" id="MEQ2366329.1"/>
    </source>
</evidence>
<dbReference type="PANTHER" id="PTHR37316:SF1">
    <property type="entry name" value="TEICHOIC ACID GLYCEROL-PHOSPHATE PRIMASE"/>
    <property type="match status" value="1"/>
</dbReference>
<comment type="subcellular location">
    <subcellularLocation>
        <location evidence="1">Cell membrane</location>
        <topology evidence="1">Peripheral membrane protein</topology>
    </subcellularLocation>
</comment>
<dbReference type="Proteomes" id="UP001469749">
    <property type="component" value="Unassembled WGS sequence"/>
</dbReference>
<gene>
    <name evidence="8" type="ORF">WMO25_14775</name>
</gene>
<accession>A0ABV1BBA6</accession>
<dbReference type="InterPro" id="IPR007554">
    <property type="entry name" value="Glycerophosphate_synth"/>
</dbReference>
<dbReference type="InterPro" id="IPR029044">
    <property type="entry name" value="Nucleotide-diphossugar_trans"/>
</dbReference>
<keyword evidence="4" id="KW-0808">Transferase</keyword>